<sequence length="299" mass="34179">MFLKKLKNTLKNPRLRTVTGQTSIRGYSVRQEYDSPLDYLPKHGKKRFVNWRVTIAFIAIGSYLSYSEILLDAYSQFTETEESDELLPVQLKYRMTQLPIYQQLNHPRNQVQWSKLETWEDFDHNILDKQEFTKSKKAKHIGALENSVVSHTLAKPGGFLIKPVMYHNNESNEGVTIVHAGHKLCGYPMIVHGGILATILNETFKRNAALSKDTSSGYKEDFMVENLSIVYKFPSFSNQFLIIKTKKVAMEGESNQLVKLQSTIESENGKTLVKSEAILRDTERASISNKVKLKNIFGL</sequence>
<keyword evidence="1" id="KW-0812">Transmembrane</keyword>
<dbReference type="InterPro" id="IPR029069">
    <property type="entry name" value="HotDog_dom_sf"/>
</dbReference>
<dbReference type="AlphaFoldDB" id="G3B5N7"/>
<protein>
    <recommendedName>
        <fullName evidence="4">Thioesterase domain-containing protein</fullName>
    </recommendedName>
</protein>
<dbReference type="Gene3D" id="3.10.129.10">
    <property type="entry name" value="Hotdog Thioesterase"/>
    <property type="match status" value="1"/>
</dbReference>
<dbReference type="SUPFAM" id="SSF54637">
    <property type="entry name" value="Thioesterase/thiol ester dehydrase-isomerase"/>
    <property type="match status" value="1"/>
</dbReference>
<keyword evidence="3" id="KW-1185">Reference proteome</keyword>
<dbReference type="eggNOG" id="KOG4781">
    <property type="taxonomic scope" value="Eukaryota"/>
</dbReference>
<dbReference type="PANTHER" id="PTHR47260:SF1">
    <property type="entry name" value="UPF0644 PROTEIN PB2B4.06"/>
    <property type="match status" value="1"/>
</dbReference>
<dbReference type="Proteomes" id="UP000000707">
    <property type="component" value="Unassembled WGS sequence"/>
</dbReference>
<gene>
    <name evidence="2" type="ORF">CANTEDRAFT_123298</name>
</gene>
<name>G3B5N7_CANTC</name>
<dbReference type="PANTHER" id="PTHR47260">
    <property type="entry name" value="UPF0644 PROTEIN PB2B4.06"/>
    <property type="match status" value="1"/>
</dbReference>
<proteinExistence type="predicted"/>
<evidence type="ECO:0000256" key="1">
    <source>
        <dbReference type="SAM" id="Phobius"/>
    </source>
</evidence>
<keyword evidence="1" id="KW-0472">Membrane</keyword>
<dbReference type="InterPro" id="IPR052061">
    <property type="entry name" value="PTE-AB_protein"/>
</dbReference>
<organism evidence="3">
    <name type="scientific">Candida tenuis (strain ATCC 10573 / BCRC 21748 / CBS 615 / JCM 9827 / NBRC 10315 / NRRL Y-1498 / VKM Y-70)</name>
    <name type="common">Yeast</name>
    <name type="synonym">Yamadazyma tenuis</name>
    <dbReference type="NCBI Taxonomy" id="590646"/>
    <lineage>
        <taxon>Eukaryota</taxon>
        <taxon>Fungi</taxon>
        <taxon>Dikarya</taxon>
        <taxon>Ascomycota</taxon>
        <taxon>Saccharomycotina</taxon>
        <taxon>Pichiomycetes</taxon>
        <taxon>Debaryomycetaceae</taxon>
        <taxon>Yamadazyma</taxon>
    </lineage>
</organism>
<evidence type="ECO:0000313" key="2">
    <source>
        <dbReference type="EMBL" id="EGV63272.1"/>
    </source>
</evidence>
<dbReference type="EMBL" id="GL996524">
    <property type="protein sequence ID" value="EGV63272.1"/>
    <property type="molecule type" value="Genomic_DNA"/>
</dbReference>
<evidence type="ECO:0008006" key="4">
    <source>
        <dbReference type="Google" id="ProtNLM"/>
    </source>
</evidence>
<accession>G3B5N7</accession>
<dbReference type="OrthoDB" id="506431at2759"/>
<reference evidence="2 3" key="1">
    <citation type="journal article" date="2011" name="Proc. Natl. Acad. Sci. U.S.A.">
        <title>Comparative genomics of xylose-fermenting fungi for enhanced biofuel production.</title>
        <authorList>
            <person name="Wohlbach D.J."/>
            <person name="Kuo A."/>
            <person name="Sato T.K."/>
            <person name="Potts K.M."/>
            <person name="Salamov A.A."/>
            <person name="LaButti K.M."/>
            <person name="Sun H."/>
            <person name="Clum A."/>
            <person name="Pangilinan J.L."/>
            <person name="Lindquist E.A."/>
            <person name="Lucas S."/>
            <person name="Lapidus A."/>
            <person name="Jin M."/>
            <person name="Gunawan C."/>
            <person name="Balan V."/>
            <person name="Dale B.E."/>
            <person name="Jeffries T.W."/>
            <person name="Zinkel R."/>
            <person name="Barry K.W."/>
            <person name="Grigoriev I.V."/>
            <person name="Gasch A.P."/>
        </authorList>
    </citation>
    <scope>NUCLEOTIDE SEQUENCE [LARGE SCALE GENOMIC DNA]</scope>
    <source>
        <strain evidence="3">ATCC 10573 / BCRC 21748 / CBS 615 / JCM 9827 / NBRC 10315 / NRRL Y-1498 / VKM Y-70</strain>
    </source>
</reference>
<keyword evidence="1" id="KW-1133">Transmembrane helix</keyword>
<feature type="transmembrane region" description="Helical" evidence="1">
    <location>
        <begin position="49"/>
        <end position="66"/>
    </location>
</feature>
<evidence type="ECO:0000313" key="3">
    <source>
        <dbReference type="Proteomes" id="UP000000707"/>
    </source>
</evidence>